<dbReference type="Gene3D" id="2.40.110.10">
    <property type="entry name" value="Butyryl-CoA Dehydrogenase, subunit A, domain 2"/>
    <property type="match status" value="1"/>
</dbReference>
<sequence>TPGFNIIRPIPVMGDTEGHHCEITYEDVRVPITNTLGEPGHGFRIAQRRLGPGRIHHCMRWLGQMQRAFELMCNYSLKREAFGSPLAEKQTIQNWIADSYVEIQAARLLTLRAAEKIDTGDEARVEISAIKYFGAKVLHDVIDRAIQTHGARGVSGDTPLQSMYRNARNARIYDGPDEVHRMVVARRILRTFREGSGWDFATL</sequence>
<evidence type="ECO:0000256" key="4">
    <source>
        <dbReference type="ARBA" id="ARBA00023002"/>
    </source>
</evidence>
<evidence type="ECO:0000256" key="2">
    <source>
        <dbReference type="ARBA" id="ARBA00022630"/>
    </source>
</evidence>
<dbReference type="SUPFAM" id="SSF47203">
    <property type="entry name" value="Acyl-CoA dehydrogenase C-terminal domain-like"/>
    <property type="match status" value="1"/>
</dbReference>
<evidence type="ECO:0000313" key="6">
    <source>
        <dbReference type="EMBL" id="SVD91975.1"/>
    </source>
</evidence>
<dbReference type="PANTHER" id="PTHR48083:SF13">
    <property type="entry name" value="ACYL-COA DEHYDROGENASE FAMILY MEMBER 11"/>
    <property type="match status" value="1"/>
</dbReference>
<dbReference type="GO" id="GO:0005737">
    <property type="term" value="C:cytoplasm"/>
    <property type="evidence" value="ECO:0007669"/>
    <property type="project" value="TreeGrafter"/>
</dbReference>
<keyword evidence="3" id="KW-0274">FAD</keyword>
<feature type="non-terminal residue" evidence="6">
    <location>
        <position position="1"/>
    </location>
</feature>
<dbReference type="AlphaFoldDB" id="A0A382ZA56"/>
<keyword evidence="4" id="KW-0560">Oxidoreductase</keyword>
<dbReference type="InterPro" id="IPR009100">
    <property type="entry name" value="AcylCoA_DH/oxidase_NM_dom_sf"/>
</dbReference>
<accession>A0A382ZA56</accession>
<gene>
    <name evidence="6" type="ORF">METZ01_LOCUS444829</name>
</gene>
<reference evidence="6" key="1">
    <citation type="submission" date="2018-05" db="EMBL/GenBank/DDBJ databases">
        <authorList>
            <person name="Lanie J.A."/>
            <person name="Ng W.-L."/>
            <person name="Kazmierczak K.M."/>
            <person name="Andrzejewski T.M."/>
            <person name="Davidsen T.M."/>
            <person name="Wayne K.J."/>
            <person name="Tettelin H."/>
            <person name="Glass J.I."/>
            <person name="Rusch D."/>
            <person name="Podicherti R."/>
            <person name="Tsui H.-C.T."/>
            <person name="Winkler M.E."/>
        </authorList>
    </citation>
    <scope>NUCLEOTIDE SEQUENCE</scope>
</reference>
<protein>
    <recommendedName>
        <fullName evidence="5">Acyl-CoA dehydrogenase/oxidase C-terminal domain-containing protein</fullName>
    </recommendedName>
</protein>
<evidence type="ECO:0000259" key="5">
    <source>
        <dbReference type="Pfam" id="PF00441"/>
    </source>
</evidence>
<dbReference type="EMBL" id="UINC01181998">
    <property type="protein sequence ID" value="SVD91975.1"/>
    <property type="molecule type" value="Genomic_DNA"/>
</dbReference>
<dbReference type="InterPro" id="IPR009075">
    <property type="entry name" value="AcylCo_DH/oxidase_C"/>
</dbReference>
<dbReference type="GO" id="GO:0003995">
    <property type="term" value="F:acyl-CoA dehydrogenase activity"/>
    <property type="evidence" value="ECO:0007669"/>
    <property type="project" value="TreeGrafter"/>
</dbReference>
<dbReference type="SUPFAM" id="SSF56645">
    <property type="entry name" value="Acyl-CoA dehydrogenase NM domain-like"/>
    <property type="match status" value="1"/>
</dbReference>
<dbReference type="Gene3D" id="1.20.140.10">
    <property type="entry name" value="Butyryl-CoA Dehydrogenase, subunit A, domain 3"/>
    <property type="match status" value="1"/>
</dbReference>
<dbReference type="Pfam" id="PF00441">
    <property type="entry name" value="Acyl-CoA_dh_1"/>
    <property type="match status" value="1"/>
</dbReference>
<evidence type="ECO:0000256" key="3">
    <source>
        <dbReference type="ARBA" id="ARBA00022827"/>
    </source>
</evidence>
<feature type="domain" description="Acyl-CoA dehydrogenase/oxidase C-terminal" evidence="5">
    <location>
        <begin position="40"/>
        <end position="189"/>
    </location>
</feature>
<dbReference type="InterPro" id="IPR036250">
    <property type="entry name" value="AcylCo_DH-like_C"/>
</dbReference>
<dbReference type="InterPro" id="IPR050741">
    <property type="entry name" value="Acyl-CoA_dehydrogenase"/>
</dbReference>
<proteinExistence type="inferred from homology"/>
<dbReference type="InterPro" id="IPR046373">
    <property type="entry name" value="Acyl-CoA_Oxase/DH_mid-dom_sf"/>
</dbReference>
<dbReference type="GO" id="GO:0033539">
    <property type="term" value="P:fatty acid beta-oxidation using acyl-CoA dehydrogenase"/>
    <property type="evidence" value="ECO:0007669"/>
    <property type="project" value="TreeGrafter"/>
</dbReference>
<keyword evidence="2" id="KW-0285">Flavoprotein</keyword>
<dbReference type="PANTHER" id="PTHR48083">
    <property type="entry name" value="MEDIUM-CHAIN SPECIFIC ACYL-COA DEHYDROGENASE, MITOCHONDRIAL-RELATED"/>
    <property type="match status" value="1"/>
</dbReference>
<evidence type="ECO:0000256" key="1">
    <source>
        <dbReference type="ARBA" id="ARBA00009347"/>
    </source>
</evidence>
<organism evidence="6">
    <name type="scientific">marine metagenome</name>
    <dbReference type="NCBI Taxonomy" id="408172"/>
    <lineage>
        <taxon>unclassified sequences</taxon>
        <taxon>metagenomes</taxon>
        <taxon>ecological metagenomes</taxon>
    </lineage>
</organism>
<name>A0A382ZA56_9ZZZZ</name>
<comment type="similarity">
    <text evidence="1">Belongs to the acyl-CoA dehydrogenase family.</text>
</comment>